<keyword evidence="1" id="KW-0472">Membrane</keyword>
<dbReference type="EMBL" id="LNQE01001249">
    <property type="protein sequence ID" value="KUG19867.1"/>
    <property type="molecule type" value="Genomic_DNA"/>
</dbReference>
<organism evidence="2">
    <name type="scientific">hydrocarbon metagenome</name>
    <dbReference type="NCBI Taxonomy" id="938273"/>
    <lineage>
        <taxon>unclassified sequences</taxon>
        <taxon>metagenomes</taxon>
        <taxon>ecological metagenomes</taxon>
    </lineage>
</organism>
<keyword evidence="1" id="KW-1133">Transmembrane helix</keyword>
<gene>
    <name evidence="2" type="ORF">ASZ90_010400</name>
</gene>
<dbReference type="AlphaFoldDB" id="A0A0W8FG64"/>
<sequence>MEAHPATPRAAIRTATIPAVKNIFLVNLIFIFPHSVLCGLLIVP</sequence>
<proteinExistence type="predicted"/>
<feature type="transmembrane region" description="Helical" evidence="1">
    <location>
        <begin position="23"/>
        <end position="43"/>
    </location>
</feature>
<protein>
    <submittedName>
        <fullName evidence="2">Uncharacterized protein</fullName>
    </submittedName>
</protein>
<evidence type="ECO:0000256" key="1">
    <source>
        <dbReference type="SAM" id="Phobius"/>
    </source>
</evidence>
<accession>A0A0W8FG64</accession>
<evidence type="ECO:0000313" key="2">
    <source>
        <dbReference type="EMBL" id="KUG19867.1"/>
    </source>
</evidence>
<reference evidence="2" key="1">
    <citation type="journal article" date="2015" name="Proc. Natl. Acad. Sci. U.S.A.">
        <title>Networks of energetic and metabolic interactions define dynamics in microbial communities.</title>
        <authorList>
            <person name="Embree M."/>
            <person name="Liu J.K."/>
            <person name="Al-Bassam M.M."/>
            <person name="Zengler K."/>
        </authorList>
    </citation>
    <scope>NUCLEOTIDE SEQUENCE</scope>
</reference>
<comment type="caution">
    <text evidence="2">The sequence shown here is derived from an EMBL/GenBank/DDBJ whole genome shotgun (WGS) entry which is preliminary data.</text>
</comment>
<keyword evidence="1" id="KW-0812">Transmembrane</keyword>
<name>A0A0W8FG64_9ZZZZ</name>